<dbReference type="NCBIfam" id="TIGR01498">
    <property type="entry name" value="folK"/>
    <property type="match status" value="1"/>
</dbReference>
<dbReference type="Pfam" id="PF01288">
    <property type="entry name" value="HPPK"/>
    <property type="match status" value="1"/>
</dbReference>
<evidence type="ECO:0000256" key="11">
    <source>
        <dbReference type="ARBA" id="ARBA00029766"/>
    </source>
</evidence>
<dbReference type="PANTHER" id="PTHR43071:SF1">
    <property type="entry name" value="2-AMINO-4-HYDROXY-6-HYDROXYMETHYLDIHYDROPTERIDINE PYROPHOSPHOKINASE"/>
    <property type="match status" value="1"/>
</dbReference>
<dbReference type="GO" id="GO:0046654">
    <property type="term" value="P:tetrahydrofolate biosynthetic process"/>
    <property type="evidence" value="ECO:0007669"/>
    <property type="project" value="UniProtKB-UniPathway"/>
</dbReference>
<comment type="caution">
    <text evidence="14">The sequence shown here is derived from an EMBL/GenBank/DDBJ whole genome shotgun (WGS) entry which is preliminary data.</text>
</comment>
<evidence type="ECO:0000256" key="9">
    <source>
        <dbReference type="ARBA" id="ARBA00022909"/>
    </source>
</evidence>
<dbReference type="InterPro" id="IPR035907">
    <property type="entry name" value="Hppk_sf"/>
</dbReference>
<evidence type="ECO:0000256" key="1">
    <source>
        <dbReference type="ARBA" id="ARBA00005051"/>
    </source>
</evidence>
<dbReference type="OrthoDB" id="9808041at2"/>
<evidence type="ECO:0000259" key="13">
    <source>
        <dbReference type="PROSITE" id="PS00794"/>
    </source>
</evidence>
<dbReference type="AlphaFoldDB" id="A0A3M2I1F1"/>
<evidence type="ECO:0000256" key="3">
    <source>
        <dbReference type="ARBA" id="ARBA00013253"/>
    </source>
</evidence>
<organism evidence="14 15">
    <name type="scientific">Solilutibacter pythonis</name>
    <dbReference type="NCBI Taxonomy" id="2483112"/>
    <lineage>
        <taxon>Bacteria</taxon>
        <taxon>Pseudomonadati</taxon>
        <taxon>Pseudomonadota</taxon>
        <taxon>Gammaproteobacteria</taxon>
        <taxon>Lysobacterales</taxon>
        <taxon>Lysobacteraceae</taxon>
        <taxon>Solilutibacter</taxon>
    </lineage>
</organism>
<evidence type="ECO:0000313" key="15">
    <source>
        <dbReference type="Proteomes" id="UP000275012"/>
    </source>
</evidence>
<dbReference type="EC" id="2.7.6.3" evidence="3"/>
<evidence type="ECO:0000313" key="14">
    <source>
        <dbReference type="EMBL" id="RMH93012.1"/>
    </source>
</evidence>
<dbReference type="SUPFAM" id="SSF55083">
    <property type="entry name" value="6-hydroxymethyl-7,8-dihydropterin pyrophosphokinase, HPPK"/>
    <property type="match status" value="1"/>
</dbReference>
<reference evidence="14 15" key="1">
    <citation type="submission" date="2018-10" db="EMBL/GenBank/DDBJ databases">
        <title>Proposal of Lysobacter pythonis sp. nov. isolated from royal pythons (Python regius).</title>
        <authorList>
            <person name="Hans-Juergen B."/>
            <person name="Huptas C."/>
            <person name="Sandra B."/>
            <person name="Igor L."/>
            <person name="Joachim S."/>
            <person name="Siegfried S."/>
            <person name="Mareike W."/>
            <person name="Peter K."/>
        </authorList>
    </citation>
    <scope>NUCLEOTIDE SEQUENCE [LARGE SCALE GENOMIC DNA]</scope>
    <source>
        <strain evidence="14 15">4284/11</strain>
    </source>
</reference>
<comment type="similarity">
    <text evidence="2">Belongs to the HPPK family.</text>
</comment>
<dbReference type="Gene3D" id="3.30.70.560">
    <property type="entry name" value="7,8-Dihydro-6-hydroxymethylpterin-pyrophosphokinase HPPK"/>
    <property type="match status" value="1"/>
</dbReference>
<dbReference type="PROSITE" id="PS00794">
    <property type="entry name" value="HPPK"/>
    <property type="match status" value="1"/>
</dbReference>
<dbReference type="PANTHER" id="PTHR43071">
    <property type="entry name" value="2-AMINO-4-HYDROXY-6-HYDROXYMETHYLDIHYDROPTERIDINE PYROPHOSPHOKINASE"/>
    <property type="match status" value="1"/>
</dbReference>
<evidence type="ECO:0000256" key="6">
    <source>
        <dbReference type="ARBA" id="ARBA00022741"/>
    </source>
</evidence>
<evidence type="ECO:0000256" key="8">
    <source>
        <dbReference type="ARBA" id="ARBA00022840"/>
    </source>
</evidence>
<feature type="domain" description="7,8-dihydro-6-hydroxymethylpterin-pyrophosphokinase" evidence="13">
    <location>
        <begin position="93"/>
        <end position="104"/>
    </location>
</feature>
<keyword evidence="6" id="KW-0547">Nucleotide-binding</keyword>
<dbReference type="CDD" id="cd00483">
    <property type="entry name" value="HPPK"/>
    <property type="match status" value="1"/>
</dbReference>
<evidence type="ECO:0000256" key="4">
    <source>
        <dbReference type="ARBA" id="ARBA00016218"/>
    </source>
</evidence>
<keyword evidence="8" id="KW-0067">ATP-binding</keyword>
<evidence type="ECO:0000256" key="12">
    <source>
        <dbReference type="ARBA" id="ARBA00033413"/>
    </source>
</evidence>
<proteinExistence type="inferred from homology"/>
<sequence length="167" mass="17294">MNAPVTAFVGLGGNIGDVEATLRAAFGALGALPETRLVAASSLYRSVPVGGVAQADFVNAAAKLETTLTAPALLRALLAVESAHGRDRARERRWGPRTLDLDLLMYGDAVIEADGLDVPHPRMAERAFVLLPLADIAAEARIPGLGPVCEALAALGPADRLGVAPIR</sequence>
<keyword evidence="7 14" id="KW-0418">Kinase</keyword>
<evidence type="ECO:0000256" key="7">
    <source>
        <dbReference type="ARBA" id="ARBA00022777"/>
    </source>
</evidence>
<dbReference type="GO" id="GO:0005524">
    <property type="term" value="F:ATP binding"/>
    <property type="evidence" value="ECO:0007669"/>
    <property type="project" value="UniProtKB-KW"/>
</dbReference>
<gene>
    <name evidence="14" type="primary">folK</name>
    <name evidence="14" type="ORF">EBB59_07265</name>
</gene>
<protein>
    <recommendedName>
        <fullName evidence="4">2-amino-4-hydroxy-6-hydroxymethyldihydropteridine pyrophosphokinase</fullName>
        <ecNumber evidence="3">2.7.6.3</ecNumber>
    </recommendedName>
    <alternativeName>
        <fullName evidence="11">6-hydroxymethyl-7,8-dihydropterin pyrophosphokinase</fullName>
    </alternativeName>
    <alternativeName>
        <fullName evidence="12">7,8-dihydro-6-hydroxymethylpterin-pyrophosphokinase</fullName>
    </alternativeName>
</protein>
<accession>A0A3M2I1F1</accession>
<dbReference type="EMBL" id="RFLY01000008">
    <property type="protein sequence ID" value="RMH93012.1"/>
    <property type="molecule type" value="Genomic_DNA"/>
</dbReference>
<keyword evidence="5 14" id="KW-0808">Transferase</keyword>
<comment type="pathway">
    <text evidence="1">Cofactor biosynthesis; tetrahydrofolate biosynthesis; 2-amino-4-hydroxy-6-hydroxymethyl-7,8-dihydropteridine diphosphate from 7,8-dihydroneopterin triphosphate: step 4/4.</text>
</comment>
<evidence type="ECO:0000256" key="5">
    <source>
        <dbReference type="ARBA" id="ARBA00022679"/>
    </source>
</evidence>
<dbReference type="UniPathway" id="UPA00077">
    <property type="reaction ID" value="UER00155"/>
</dbReference>
<dbReference type="Proteomes" id="UP000275012">
    <property type="component" value="Unassembled WGS sequence"/>
</dbReference>
<evidence type="ECO:0000256" key="2">
    <source>
        <dbReference type="ARBA" id="ARBA00005810"/>
    </source>
</evidence>
<keyword evidence="15" id="KW-1185">Reference proteome</keyword>
<dbReference type="GO" id="GO:0016301">
    <property type="term" value="F:kinase activity"/>
    <property type="evidence" value="ECO:0007669"/>
    <property type="project" value="UniProtKB-KW"/>
</dbReference>
<evidence type="ECO:0000256" key="10">
    <source>
        <dbReference type="ARBA" id="ARBA00029409"/>
    </source>
</evidence>
<name>A0A3M2I1F1_9GAMM</name>
<keyword evidence="9" id="KW-0289">Folate biosynthesis</keyword>
<comment type="function">
    <text evidence="10">Catalyzes the transfer of pyrophosphate from adenosine triphosphate (ATP) to 6-hydroxymethyl-7,8-dihydropterin, an enzymatic step in folate biosynthesis pathway.</text>
</comment>
<dbReference type="GO" id="GO:0046656">
    <property type="term" value="P:folic acid biosynthetic process"/>
    <property type="evidence" value="ECO:0007669"/>
    <property type="project" value="UniProtKB-KW"/>
</dbReference>
<dbReference type="RefSeq" id="WP_122101485.1">
    <property type="nucleotide sequence ID" value="NZ_RFLY01000008.1"/>
</dbReference>
<dbReference type="GO" id="GO:0003848">
    <property type="term" value="F:2-amino-4-hydroxy-6-hydroxymethyldihydropteridine diphosphokinase activity"/>
    <property type="evidence" value="ECO:0007669"/>
    <property type="project" value="UniProtKB-EC"/>
</dbReference>
<dbReference type="InterPro" id="IPR000550">
    <property type="entry name" value="Hppk"/>
</dbReference>